<accession>A0A7W3P605</accession>
<name>A0A7W3P605_9ACTN</name>
<dbReference type="InterPro" id="IPR020843">
    <property type="entry name" value="ER"/>
</dbReference>
<dbReference type="Proteomes" id="UP000523079">
    <property type="component" value="Unassembled WGS sequence"/>
</dbReference>
<dbReference type="Pfam" id="PF00107">
    <property type="entry name" value="ADH_zinc_N"/>
    <property type="match status" value="1"/>
</dbReference>
<dbReference type="SUPFAM" id="SSF51735">
    <property type="entry name" value="NAD(P)-binding Rossmann-fold domains"/>
    <property type="match status" value="1"/>
</dbReference>
<dbReference type="SMART" id="SM00829">
    <property type="entry name" value="PKS_ER"/>
    <property type="match status" value="1"/>
</dbReference>
<sequence>MLAASAVSQSADDPLSGLVVGDVADPEPPPGWVRIRVAASSLNLHDVWTLRGVGHPADQLPRILGCDAAGYTDDGSAVLVYPVIASADRGGGDETLDPQRSLLSERYDGGFAEHLVVPERNLIPLPDFLTLDEAVCLPIAWGTAYRMLFVQAAIRPGDRVLVQGAGGGVASAAIKLAGAAGAKVYATSRSADKLAIAEGWGATGVESGARLPERVDVVIETVGEATWSHSLKALRPGGTVVVAGATSGMNPPADLGRVFYLQQRILGSTGCTRAELLQLLRMLETTGVRPVIDRTAALADLHAGMRAMIDGELVGKIVVHPPTG</sequence>
<dbReference type="InterPro" id="IPR013149">
    <property type="entry name" value="ADH-like_C"/>
</dbReference>
<dbReference type="EMBL" id="JACGWT010000003">
    <property type="protein sequence ID" value="MBA8794430.1"/>
    <property type="molecule type" value="Genomic_DNA"/>
</dbReference>
<feature type="domain" description="Enoyl reductase (ER)" evidence="1">
    <location>
        <begin position="13"/>
        <end position="319"/>
    </location>
</feature>
<dbReference type="InterPro" id="IPR011032">
    <property type="entry name" value="GroES-like_sf"/>
</dbReference>
<dbReference type="AlphaFoldDB" id="A0A7W3P605"/>
<dbReference type="Gene3D" id="3.40.50.720">
    <property type="entry name" value="NAD(P)-binding Rossmann-like Domain"/>
    <property type="match status" value="1"/>
</dbReference>
<protein>
    <submittedName>
        <fullName evidence="2">NADPH:quinone reductase-like Zn-dependent oxidoreductase</fullName>
    </submittedName>
</protein>
<proteinExistence type="predicted"/>
<dbReference type="PANTHER" id="PTHR45033">
    <property type="match status" value="1"/>
</dbReference>
<comment type="caution">
    <text evidence="2">The sequence shown here is derived from an EMBL/GenBank/DDBJ whole genome shotgun (WGS) entry which is preliminary data.</text>
</comment>
<dbReference type="PANTHER" id="PTHR45033:SF3">
    <property type="entry name" value="DEHYDROGENASE, PUTATIVE (AFU_ORTHOLOGUE AFUA_2G13270)-RELATED"/>
    <property type="match status" value="1"/>
</dbReference>
<reference evidence="2 3" key="1">
    <citation type="submission" date="2020-07" db="EMBL/GenBank/DDBJ databases">
        <title>Sequencing the genomes of 1000 actinobacteria strains.</title>
        <authorList>
            <person name="Klenk H.-P."/>
        </authorList>
    </citation>
    <scope>NUCLEOTIDE SEQUENCE [LARGE SCALE GENOMIC DNA]</scope>
    <source>
        <strain evidence="2 3">DSM 100723</strain>
    </source>
</reference>
<dbReference type="Gene3D" id="3.90.180.10">
    <property type="entry name" value="Medium-chain alcohol dehydrogenases, catalytic domain"/>
    <property type="match status" value="1"/>
</dbReference>
<dbReference type="SUPFAM" id="SSF50129">
    <property type="entry name" value="GroES-like"/>
    <property type="match status" value="1"/>
</dbReference>
<evidence type="ECO:0000259" key="1">
    <source>
        <dbReference type="SMART" id="SM00829"/>
    </source>
</evidence>
<dbReference type="InterPro" id="IPR036291">
    <property type="entry name" value="NAD(P)-bd_dom_sf"/>
</dbReference>
<dbReference type="InterPro" id="IPR013154">
    <property type="entry name" value="ADH-like_N"/>
</dbReference>
<organism evidence="2 3">
    <name type="scientific">Microlunatus kandeliicorticis</name>
    <dbReference type="NCBI Taxonomy" id="1759536"/>
    <lineage>
        <taxon>Bacteria</taxon>
        <taxon>Bacillati</taxon>
        <taxon>Actinomycetota</taxon>
        <taxon>Actinomycetes</taxon>
        <taxon>Propionibacteriales</taxon>
        <taxon>Propionibacteriaceae</taxon>
        <taxon>Microlunatus</taxon>
    </lineage>
</organism>
<evidence type="ECO:0000313" key="3">
    <source>
        <dbReference type="Proteomes" id="UP000523079"/>
    </source>
</evidence>
<dbReference type="GO" id="GO:0016491">
    <property type="term" value="F:oxidoreductase activity"/>
    <property type="evidence" value="ECO:0007669"/>
    <property type="project" value="InterPro"/>
</dbReference>
<dbReference type="RefSeq" id="WP_182560009.1">
    <property type="nucleotide sequence ID" value="NZ_JACGWT010000003.1"/>
</dbReference>
<dbReference type="Pfam" id="PF08240">
    <property type="entry name" value="ADH_N"/>
    <property type="match status" value="1"/>
</dbReference>
<keyword evidence="3" id="KW-1185">Reference proteome</keyword>
<gene>
    <name evidence="2" type="ORF">FHX74_002049</name>
</gene>
<evidence type="ECO:0000313" key="2">
    <source>
        <dbReference type="EMBL" id="MBA8794430.1"/>
    </source>
</evidence>
<dbReference type="InterPro" id="IPR052711">
    <property type="entry name" value="Zinc_ADH-like"/>
</dbReference>